<dbReference type="GeneID" id="30015014"/>
<dbReference type="AlphaFoldDB" id="A0A178Z6Q6"/>
<comment type="subunit">
    <text evidence="3">Interacts with hulA.</text>
</comment>
<dbReference type="InterPro" id="IPR011021">
    <property type="entry name" value="Arrestin-like_N"/>
</dbReference>
<protein>
    <recommendedName>
        <fullName evidence="4">Arrestin-like N-terminal domain-containing protein</fullName>
    </recommendedName>
</protein>
<keyword evidence="6" id="KW-1185">Reference proteome</keyword>
<dbReference type="RefSeq" id="XP_018688513.1">
    <property type="nucleotide sequence ID" value="XM_018842352.1"/>
</dbReference>
<proteinExistence type="inferred from homology"/>
<gene>
    <name evidence="5" type="ORF">AYL99_10846</name>
</gene>
<organism evidence="5 6">
    <name type="scientific">Fonsecaea erecta</name>
    <dbReference type="NCBI Taxonomy" id="1367422"/>
    <lineage>
        <taxon>Eukaryota</taxon>
        <taxon>Fungi</taxon>
        <taxon>Dikarya</taxon>
        <taxon>Ascomycota</taxon>
        <taxon>Pezizomycotina</taxon>
        <taxon>Eurotiomycetes</taxon>
        <taxon>Chaetothyriomycetidae</taxon>
        <taxon>Chaetothyriales</taxon>
        <taxon>Herpotrichiellaceae</taxon>
        <taxon>Fonsecaea</taxon>
    </lineage>
</organism>
<dbReference type="EMBL" id="LVYI01000012">
    <property type="protein sequence ID" value="OAP55146.1"/>
    <property type="molecule type" value="Genomic_DNA"/>
</dbReference>
<keyword evidence="2" id="KW-0833">Ubl conjugation pathway</keyword>
<feature type="domain" description="Arrestin-like N-terminal" evidence="4">
    <location>
        <begin position="7"/>
        <end position="175"/>
    </location>
</feature>
<dbReference type="PANTHER" id="PTHR11188">
    <property type="entry name" value="ARRESTIN DOMAIN CONTAINING PROTEIN"/>
    <property type="match status" value="1"/>
</dbReference>
<evidence type="ECO:0000313" key="5">
    <source>
        <dbReference type="EMBL" id="OAP55146.1"/>
    </source>
</evidence>
<evidence type="ECO:0000256" key="3">
    <source>
        <dbReference type="ARBA" id="ARBA00038766"/>
    </source>
</evidence>
<comment type="caution">
    <text evidence="5">The sequence shown here is derived from an EMBL/GenBank/DDBJ whole genome shotgun (WGS) entry which is preliminary data.</text>
</comment>
<evidence type="ECO:0000313" key="6">
    <source>
        <dbReference type="Proteomes" id="UP000078343"/>
    </source>
</evidence>
<dbReference type="GO" id="GO:0030674">
    <property type="term" value="F:protein-macromolecule adaptor activity"/>
    <property type="evidence" value="ECO:0007669"/>
    <property type="project" value="TreeGrafter"/>
</dbReference>
<dbReference type="PANTHER" id="PTHR11188:SF17">
    <property type="entry name" value="FI21816P1"/>
    <property type="match status" value="1"/>
</dbReference>
<dbReference type="Proteomes" id="UP000078343">
    <property type="component" value="Unassembled WGS sequence"/>
</dbReference>
<accession>A0A178Z6Q6</accession>
<dbReference type="GO" id="GO:0070086">
    <property type="term" value="P:ubiquitin-dependent endocytosis"/>
    <property type="evidence" value="ECO:0007669"/>
    <property type="project" value="TreeGrafter"/>
</dbReference>
<sequence>MSLSISISNDDGKPCFLPGSPVLGVVKLVTYDDQPIGELSITFRGRASVLLIHSYGDMTTSRKDYQSVGYLFSQHLNLYRGKYTHRKGSYMWPFAFCIPLAAAPRAVAPNSTDFFHAEHPWKNDRPLGSHPLPPSMSHGGRFHCSINYTLEATLAQPARTPLSSSKTLTASKEVRVQPLPSQVDWDSEGDWPYSNYRHRLQYIMKDVSESPSPRGLLSHVSHGFWGKKSDDRKRLEICISVRVPKRVLLTEQPLSLIVSASACSITKGSQPENVSLGNQLTITQFKMSFWQHTHVRAGRHHASSTRRVFVRKSSSHLVVSETPSLGSWQEGQSEAQSGSSVTATSLSDMVDLSLPTAILTPDFSTYNIARSHSLEMTFKMQYLNKKFKFCPGNIPIRLLPAKCVPQEGPTLDTQLTNVSVSESDLREGWMVFSPGENLSTDDDVANILLEEPPPQYRA</sequence>
<comment type="similarity">
    <text evidence="1">Belongs to the arrestin family.</text>
</comment>
<dbReference type="GO" id="GO:0005829">
    <property type="term" value="C:cytosol"/>
    <property type="evidence" value="ECO:0007669"/>
    <property type="project" value="TreeGrafter"/>
</dbReference>
<dbReference type="OrthoDB" id="4120135at2759"/>
<reference evidence="5 6" key="1">
    <citation type="submission" date="2016-04" db="EMBL/GenBank/DDBJ databases">
        <title>Draft genome of Fonsecaea erecta CBS 125763.</title>
        <authorList>
            <person name="Weiss V.A."/>
            <person name="Vicente V.A."/>
            <person name="Raittz R.T."/>
            <person name="Moreno L.F."/>
            <person name="De Souza E.M."/>
            <person name="Pedrosa F.O."/>
            <person name="Steffens M.B."/>
            <person name="Faoro H."/>
            <person name="Tadra-Sfeir M.Z."/>
            <person name="Najafzadeh M.J."/>
            <person name="Felipe M.S."/>
            <person name="Teixeira M."/>
            <person name="Sun J."/>
            <person name="Xi L."/>
            <person name="Gomes R."/>
            <person name="De Azevedo C.M."/>
            <person name="Salgado C.G."/>
            <person name="Da Silva M.B."/>
            <person name="Nascimento M.F."/>
            <person name="Queiroz-Telles F."/>
            <person name="Attili D.S."/>
            <person name="Gorbushina A."/>
        </authorList>
    </citation>
    <scope>NUCLEOTIDE SEQUENCE [LARGE SCALE GENOMIC DNA]</scope>
    <source>
        <strain evidence="5 6">CBS 125763</strain>
    </source>
</reference>
<dbReference type="InterPro" id="IPR050357">
    <property type="entry name" value="Arrestin_domain-protein"/>
</dbReference>
<dbReference type="GO" id="GO:0005886">
    <property type="term" value="C:plasma membrane"/>
    <property type="evidence" value="ECO:0007669"/>
    <property type="project" value="TreeGrafter"/>
</dbReference>
<dbReference type="GO" id="GO:0031625">
    <property type="term" value="F:ubiquitin protein ligase binding"/>
    <property type="evidence" value="ECO:0007669"/>
    <property type="project" value="TreeGrafter"/>
</dbReference>
<evidence type="ECO:0000256" key="2">
    <source>
        <dbReference type="ARBA" id="ARBA00022786"/>
    </source>
</evidence>
<evidence type="ECO:0000256" key="1">
    <source>
        <dbReference type="ARBA" id="ARBA00005298"/>
    </source>
</evidence>
<dbReference type="Pfam" id="PF00339">
    <property type="entry name" value="Arrestin_N"/>
    <property type="match status" value="1"/>
</dbReference>
<dbReference type="Gene3D" id="2.60.40.640">
    <property type="match status" value="1"/>
</dbReference>
<evidence type="ECO:0000259" key="4">
    <source>
        <dbReference type="Pfam" id="PF00339"/>
    </source>
</evidence>
<dbReference type="InterPro" id="IPR014752">
    <property type="entry name" value="Arrestin-like_C"/>
</dbReference>
<name>A0A178Z6Q6_9EURO</name>